<protein>
    <recommendedName>
        <fullName evidence="6">tRNA (Guanine-N1)-methyltransferase</fullName>
    </recommendedName>
</protein>
<keyword evidence="3" id="KW-0732">Signal</keyword>
<dbReference type="OrthoDB" id="981213at2"/>
<evidence type="ECO:0000313" key="5">
    <source>
        <dbReference type="Proteomes" id="UP000076630"/>
    </source>
</evidence>
<dbReference type="RefSeq" id="WP_038987736.1">
    <property type="nucleotide sequence ID" value="NZ_JACAJN010000006.1"/>
</dbReference>
<evidence type="ECO:0000256" key="1">
    <source>
        <dbReference type="SAM" id="Coils"/>
    </source>
</evidence>
<keyword evidence="1" id="KW-0175">Coiled coil</keyword>
<keyword evidence="2" id="KW-0472">Membrane</keyword>
<gene>
    <name evidence="4" type="ORF">AV926_15200</name>
</gene>
<sequence>MKKAIILSATLLTLTLSSYSQSSTNTIENQFNTLISQSNNWQNYKVVEKNKFQQLQQNVKDSINSLQTTIRQNNTIVIEQKTLVDSLSNQLQVLQKDLTIAIDKENNLDFIGISTHKSTFQIIVWSIILILLLILGILFIQFKKSYSDTKDARKKQIETESELEEYKKNSLEREQKVRRQLQDEINKNKRI</sequence>
<keyword evidence="5" id="KW-1185">Reference proteome</keyword>
<organism evidence="4 5">
    <name type="scientific">Myroides marinus</name>
    <dbReference type="NCBI Taxonomy" id="703342"/>
    <lineage>
        <taxon>Bacteria</taxon>
        <taxon>Pseudomonadati</taxon>
        <taxon>Bacteroidota</taxon>
        <taxon>Flavobacteriia</taxon>
        <taxon>Flavobacteriales</taxon>
        <taxon>Flavobacteriaceae</taxon>
        <taxon>Myroides</taxon>
    </lineage>
</organism>
<evidence type="ECO:0000256" key="2">
    <source>
        <dbReference type="SAM" id="Phobius"/>
    </source>
</evidence>
<dbReference type="AlphaFoldDB" id="A0A165QVA4"/>
<name>A0A165QVA4_9FLAO</name>
<comment type="caution">
    <text evidence="4">The sequence shown here is derived from an EMBL/GenBank/DDBJ whole genome shotgun (WGS) entry which is preliminary data.</text>
</comment>
<keyword evidence="2" id="KW-1133">Transmembrane helix</keyword>
<reference evidence="4 5" key="1">
    <citation type="submission" date="2016-01" db="EMBL/GenBank/DDBJ databases">
        <title>Whole genome sequencing of Myroides marinus L41.</title>
        <authorList>
            <person name="Hong K.W."/>
        </authorList>
    </citation>
    <scope>NUCLEOTIDE SEQUENCE [LARGE SCALE GENOMIC DNA]</scope>
    <source>
        <strain evidence="4 5">L41</strain>
    </source>
</reference>
<keyword evidence="2" id="KW-0812">Transmembrane</keyword>
<feature type="signal peptide" evidence="3">
    <location>
        <begin position="1"/>
        <end position="22"/>
    </location>
</feature>
<dbReference type="EMBL" id="LQNU01000075">
    <property type="protein sequence ID" value="KZE76752.1"/>
    <property type="molecule type" value="Genomic_DNA"/>
</dbReference>
<feature type="chain" id="PRO_5007865493" description="tRNA (Guanine-N1)-methyltransferase" evidence="3">
    <location>
        <begin position="23"/>
        <end position="191"/>
    </location>
</feature>
<evidence type="ECO:0008006" key="6">
    <source>
        <dbReference type="Google" id="ProtNLM"/>
    </source>
</evidence>
<dbReference type="Proteomes" id="UP000076630">
    <property type="component" value="Unassembled WGS sequence"/>
</dbReference>
<accession>A0A165QVA4</accession>
<evidence type="ECO:0000256" key="3">
    <source>
        <dbReference type="SAM" id="SignalP"/>
    </source>
</evidence>
<evidence type="ECO:0000313" key="4">
    <source>
        <dbReference type="EMBL" id="KZE76752.1"/>
    </source>
</evidence>
<feature type="transmembrane region" description="Helical" evidence="2">
    <location>
        <begin position="122"/>
        <end position="140"/>
    </location>
</feature>
<feature type="coiled-coil region" evidence="1">
    <location>
        <begin position="149"/>
        <end position="191"/>
    </location>
</feature>
<proteinExistence type="predicted"/>